<dbReference type="STRING" id="1123243.SAMN02745190_00110"/>
<evidence type="ECO:0000313" key="2">
    <source>
        <dbReference type="Proteomes" id="UP000184404"/>
    </source>
</evidence>
<protein>
    <submittedName>
        <fullName evidence="1">Uncharacterized protein</fullName>
    </submittedName>
</protein>
<accession>A0A1M4SEW5</accession>
<organism evidence="1 2">
    <name type="scientific">Schwartzia succinivorans DSM 10502</name>
    <dbReference type="NCBI Taxonomy" id="1123243"/>
    <lineage>
        <taxon>Bacteria</taxon>
        <taxon>Bacillati</taxon>
        <taxon>Bacillota</taxon>
        <taxon>Negativicutes</taxon>
        <taxon>Selenomonadales</taxon>
        <taxon>Selenomonadaceae</taxon>
        <taxon>Schwartzia</taxon>
    </lineage>
</organism>
<dbReference type="Proteomes" id="UP000184404">
    <property type="component" value="Unassembled WGS sequence"/>
</dbReference>
<sequence>MYTSIRIFEKYFQKLAFPFGLYYNNTWISFSVGRTASCEETWKLVKGPPEAEK</sequence>
<keyword evidence="2" id="KW-1185">Reference proteome</keyword>
<proteinExistence type="predicted"/>
<dbReference type="EMBL" id="FQUG01000002">
    <property type="protein sequence ID" value="SHE30708.1"/>
    <property type="molecule type" value="Genomic_DNA"/>
</dbReference>
<name>A0A1M4SEW5_9FIRM</name>
<evidence type="ECO:0000313" key="1">
    <source>
        <dbReference type="EMBL" id="SHE30708.1"/>
    </source>
</evidence>
<reference evidence="1 2" key="1">
    <citation type="submission" date="2016-11" db="EMBL/GenBank/DDBJ databases">
        <authorList>
            <person name="Jaros S."/>
            <person name="Januszkiewicz K."/>
            <person name="Wedrychowicz H."/>
        </authorList>
    </citation>
    <scope>NUCLEOTIDE SEQUENCE [LARGE SCALE GENOMIC DNA]</scope>
    <source>
        <strain evidence="1 2">DSM 10502</strain>
    </source>
</reference>
<dbReference type="AlphaFoldDB" id="A0A1M4SEW5"/>
<gene>
    <name evidence="1" type="ORF">SAMN02745190_00110</name>
</gene>